<dbReference type="InterPro" id="IPR010729">
    <property type="entry name" value="Ribosomal_uL29_mit"/>
</dbReference>
<evidence type="ECO:0000256" key="4">
    <source>
        <dbReference type="ARBA" id="ARBA00023128"/>
    </source>
</evidence>
<evidence type="ECO:0000256" key="6">
    <source>
        <dbReference type="ARBA" id="ARBA00035289"/>
    </source>
</evidence>
<dbReference type="PANTHER" id="PTHR21183:SF18">
    <property type="entry name" value="LARGE RIBOSOMAL SUBUNIT PROTEIN UL29M"/>
    <property type="match status" value="1"/>
</dbReference>
<sequence length="193" mass="21216">LGAKMGWPVPCSHIPANVISRVVTLGLGSSLGVVGRQSPLQARTSIGSGSHCGLRMAGIAHSLRQAPCLAALRGCARLSTSAPVRGLEELIVKAPKEGEAVVKAGRAWEAAELRLKSWDDLHALWFVLLKERNRLHAERMMHQHLKTNMPEITRYKKVKLSMNRIKQVMSQRALNEHTDPIVQAKLKAFINAL</sequence>
<dbReference type="Gene3D" id="6.10.330.20">
    <property type="match status" value="1"/>
</dbReference>
<keyword evidence="3" id="KW-0689">Ribosomal protein</keyword>
<dbReference type="GO" id="GO:0005762">
    <property type="term" value="C:mitochondrial large ribosomal subunit"/>
    <property type="evidence" value="ECO:0007669"/>
    <property type="project" value="TreeGrafter"/>
</dbReference>
<dbReference type="EMBL" id="GDKF01003327">
    <property type="protein sequence ID" value="JAT75295.1"/>
    <property type="molecule type" value="Transcribed_RNA"/>
</dbReference>
<dbReference type="SUPFAM" id="SSF46561">
    <property type="entry name" value="Ribosomal protein L29 (L29p)"/>
    <property type="match status" value="1"/>
</dbReference>
<gene>
    <name evidence="7" type="ORF">g.3566</name>
</gene>
<feature type="non-terminal residue" evidence="7">
    <location>
        <position position="1"/>
    </location>
</feature>
<keyword evidence="4" id="KW-0496">Mitochondrion</keyword>
<dbReference type="GO" id="GO:0003735">
    <property type="term" value="F:structural constituent of ribosome"/>
    <property type="evidence" value="ECO:0007669"/>
    <property type="project" value="InterPro"/>
</dbReference>
<evidence type="ECO:0000256" key="5">
    <source>
        <dbReference type="ARBA" id="ARBA00023274"/>
    </source>
</evidence>
<protein>
    <recommendedName>
        <fullName evidence="6">Large ribosomal subunit protein uL29m</fullName>
    </recommendedName>
</protein>
<organism evidence="7">
    <name type="scientific">Auxenochlorella protothecoides</name>
    <name type="common">Green microalga</name>
    <name type="synonym">Chlorella protothecoides</name>
    <dbReference type="NCBI Taxonomy" id="3075"/>
    <lineage>
        <taxon>Eukaryota</taxon>
        <taxon>Viridiplantae</taxon>
        <taxon>Chlorophyta</taxon>
        <taxon>core chlorophytes</taxon>
        <taxon>Trebouxiophyceae</taxon>
        <taxon>Chlorellales</taxon>
        <taxon>Chlorellaceae</taxon>
        <taxon>Auxenochlorella</taxon>
    </lineage>
</organism>
<keyword evidence="5" id="KW-0687">Ribonucleoprotein</keyword>
<dbReference type="PANTHER" id="PTHR21183">
    <property type="entry name" value="RIBOSOMAL PROTEIN L47, MITOCHONDRIAL-RELATED"/>
    <property type="match status" value="1"/>
</dbReference>
<accession>A0A1D2A8M5</accession>
<comment type="similarity">
    <text evidence="2">Belongs to the universal ribosomal protein uL29 family.</text>
</comment>
<reference evidence="7" key="1">
    <citation type="submission" date="2015-08" db="EMBL/GenBank/DDBJ databases">
        <authorList>
            <person name="Babu N.S."/>
            <person name="Beckwith C.J."/>
            <person name="Beseler K.G."/>
            <person name="Brison A."/>
            <person name="Carone J.V."/>
            <person name="Caskin T.P."/>
            <person name="Diamond M."/>
            <person name="Durham M.E."/>
            <person name="Foxe J.M."/>
            <person name="Go M."/>
            <person name="Henderson B.A."/>
            <person name="Jones I.B."/>
            <person name="McGettigan J.A."/>
            <person name="Micheletti S.J."/>
            <person name="Nasrallah M.E."/>
            <person name="Ortiz D."/>
            <person name="Piller C.R."/>
            <person name="Privatt S.R."/>
            <person name="Schneider S.L."/>
            <person name="Sharp S."/>
            <person name="Smith T.C."/>
            <person name="Stanton J.D."/>
            <person name="Ullery H.E."/>
            <person name="Wilson R.J."/>
            <person name="Serrano M.G."/>
            <person name="Buck G."/>
            <person name="Lee V."/>
            <person name="Wang Y."/>
            <person name="Carvalho R."/>
            <person name="Voegtly L."/>
            <person name="Shi R."/>
            <person name="Duckworth R."/>
            <person name="Johnson A."/>
            <person name="Loviza R."/>
            <person name="Walstead R."/>
            <person name="Shah Z."/>
            <person name="Kiflezghi M."/>
            <person name="Wade K."/>
            <person name="Ball S.L."/>
            <person name="Bradley K.W."/>
            <person name="Asai D.J."/>
            <person name="Bowman C.A."/>
            <person name="Russell D.A."/>
            <person name="Pope W.H."/>
            <person name="Jacobs-Sera D."/>
            <person name="Hendrix R.W."/>
            <person name="Hatfull G.F."/>
        </authorList>
    </citation>
    <scope>NUCLEOTIDE SEQUENCE</scope>
</reference>
<dbReference type="AlphaFoldDB" id="A0A1D2A8M5"/>
<dbReference type="Pfam" id="PF06984">
    <property type="entry name" value="MRP-L47"/>
    <property type="match status" value="1"/>
</dbReference>
<evidence type="ECO:0000313" key="7">
    <source>
        <dbReference type="EMBL" id="JAT75295.1"/>
    </source>
</evidence>
<evidence type="ECO:0000256" key="2">
    <source>
        <dbReference type="ARBA" id="ARBA00009254"/>
    </source>
</evidence>
<dbReference type="InterPro" id="IPR038340">
    <property type="entry name" value="MRP-L47_sf"/>
</dbReference>
<evidence type="ECO:0000256" key="1">
    <source>
        <dbReference type="ARBA" id="ARBA00004173"/>
    </source>
</evidence>
<evidence type="ECO:0000256" key="3">
    <source>
        <dbReference type="ARBA" id="ARBA00022980"/>
    </source>
</evidence>
<dbReference type="GO" id="GO:0032543">
    <property type="term" value="P:mitochondrial translation"/>
    <property type="evidence" value="ECO:0007669"/>
    <property type="project" value="TreeGrafter"/>
</dbReference>
<dbReference type="InterPro" id="IPR036049">
    <property type="entry name" value="Ribosomal_uL29_sf"/>
</dbReference>
<comment type="subcellular location">
    <subcellularLocation>
        <location evidence="1">Mitochondrion</location>
    </subcellularLocation>
</comment>
<name>A0A1D2A8M5_AUXPR</name>
<proteinExistence type="inferred from homology"/>